<accession>A0A1M4VYM2</accession>
<evidence type="ECO:0000313" key="2">
    <source>
        <dbReference type="EMBL" id="SHE73812.1"/>
    </source>
</evidence>
<evidence type="ECO:0000256" key="1">
    <source>
        <dbReference type="SAM" id="SignalP"/>
    </source>
</evidence>
<dbReference type="Proteomes" id="UP000184048">
    <property type="component" value="Unassembled WGS sequence"/>
</dbReference>
<name>A0A1M4VYM2_9BACT</name>
<feature type="signal peptide" evidence="1">
    <location>
        <begin position="1"/>
        <end position="23"/>
    </location>
</feature>
<keyword evidence="3" id="KW-1185">Reference proteome</keyword>
<dbReference type="STRING" id="1121884.SAMN02745131_01015"/>
<dbReference type="EMBL" id="FQUU01000003">
    <property type="protein sequence ID" value="SHE73812.1"/>
    <property type="molecule type" value="Genomic_DNA"/>
</dbReference>
<sequence>MKTIRYIIILCSIALVTSCSVFNKPKYGCGTNGKNVGAEKVLDGTAPKAKKFKA</sequence>
<dbReference type="AlphaFoldDB" id="A0A1M4VYM2"/>
<dbReference type="PROSITE" id="PS51257">
    <property type="entry name" value="PROKAR_LIPOPROTEIN"/>
    <property type="match status" value="1"/>
</dbReference>
<reference evidence="2 3" key="1">
    <citation type="submission" date="2016-11" db="EMBL/GenBank/DDBJ databases">
        <authorList>
            <person name="Jaros S."/>
            <person name="Januszkiewicz K."/>
            <person name="Wedrychowicz H."/>
        </authorList>
    </citation>
    <scope>NUCLEOTIDE SEQUENCE [LARGE SCALE GENOMIC DNA]</scope>
    <source>
        <strain evidence="2 3">DSM 18119</strain>
    </source>
</reference>
<gene>
    <name evidence="2" type="ORF">SAMN02745131_01015</name>
</gene>
<organism evidence="2 3">
    <name type="scientific">Flavisolibacter ginsengisoli DSM 18119</name>
    <dbReference type="NCBI Taxonomy" id="1121884"/>
    <lineage>
        <taxon>Bacteria</taxon>
        <taxon>Pseudomonadati</taxon>
        <taxon>Bacteroidota</taxon>
        <taxon>Chitinophagia</taxon>
        <taxon>Chitinophagales</taxon>
        <taxon>Chitinophagaceae</taxon>
        <taxon>Flavisolibacter</taxon>
    </lineage>
</organism>
<proteinExistence type="predicted"/>
<dbReference type="RefSeq" id="WP_175546017.1">
    <property type="nucleotide sequence ID" value="NZ_FQUU01000003.1"/>
</dbReference>
<keyword evidence="1" id="KW-0732">Signal</keyword>
<evidence type="ECO:0008006" key="4">
    <source>
        <dbReference type="Google" id="ProtNLM"/>
    </source>
</evidence>
<evidence type="ECO:0000313" key="3">
    <source>
        <dbReference type="Proteomes" id="UP000184048"/>
    </source>
</evidence>
<feature type="chain" id="PRO_5013064482" description="Lipoprotein" evidence="1">
    <location>
        <begin position="24"/>
        <end position="54"/>
    </location>
</feature>
<protein>
    <recommendedName>
        <fullName evidence="4">Lipoprotein</fullName>
    </recommendedName>
</protein>